<evidence type="ECO:0000256" key="6">
    <source>
        <dbReference type="ARBA" id="ARBA00022679"/>
    </source>
</evidence>
<reference evidence="15 16" key="1">
    <citation type="submission" date="2019-06" db="EMBL/GenBank/DDBJ databases">
        <title>Genome sequence of Janthinobacterium lividum UCD_MED1.</title>
        <authorList>
            <person name="De Leon M.E."/>
            <person name="Jospin G."/>
        </authorList>
    </citation>
    <scope>NUCLEOTIDE SEQUENCE [LARGE SCALE GENOMIC DNA]</scope>
    <source>
        <strain evidence="15 16">UCD_MED1</strain>
    </source>
</reference>
<protein>
    <recommendedName>
        <fullName evidence="4">Probable alginate O-acetylase AlgI</fullName>
    </recommendedName>
    <alternativeName>
        <fullName evidence="12">Alginate biosynthesis protein AlgI</fullName>
    </alternativeName>
</protein>
<evidence type="ECO:0000256" key="7">
    <source>
        <dbReference type="ARBA" id="ARBA00022692"/>
    </source>
</evidence>
<evidence type="ECO:0000256" key="10">
    <source>
        <dbReference type="ARBA" id="ARBA00023136"/>
    </source>
</evidence>
<dbReference type="RefSeq" id="WP_139089663.1">
    <property type="nucleotide sequence ID" value="NZ_VDGE01000001.1"/>
</dbReference>
<keyword evidence="8" id="KW-0016">Alginate biosynthesis</keyword>
<dbReference type="AlphaFoldDB" id="A0A5C4NUF9"/>
<comment type="caution">
    <text evidence="15">The sequence shown here is derived from an EMBL/GenBank/DDBJ whole genome shotgun (WGS) entry which is preliminary data.</text>
</comment>
<keyword evidence="6 13" id="KW-0808">Transferase</keyword>
<feature type="transmembrane region" description="Helical" evidence="14">
    <location>
        <begin position="360"/>
        <end position="379"/>
    </location>
</feature>
<feature type="transmembrane region" description="Helical" evidence="14">
    <location>
        <begin position="30"/>
        <end position="46"/>
    </location>
</feature>
<dbReference type="PIRSF" id="PIRSF500217">
    <property type="entry name" value="AlgI"/>
    <property type="match status" value="1"/>
</dbReference>
<evidence type="ECO:0000256" key="2">
    <source>
        <dbReference type="ARBA" id="ARBA00005182"/>
    </source>
</evidence>
<feature type="transmembrane region" description="Helical" evidence="14">
    <location>
        <begin position="6"/>
        <end position="23"/>
    </location>
</feature>
<feature type="transmembrane region" description="Helical" evidence="14">
    <location>
        <begin position="78"/>
        <end position="94"/>
    </location>
</feature>
<keyword evidence="11 13" id="KW-0012">Acyltransferase</keyword>
<feature type="transmembrane region" description="Helical" evidence="14">
    <location>
        <begin position="494"/>
        <end position="511"/>
    </location>
</feature>
<comment type="pathway">
    <text evidence="2">Glycan biosynthesis; alginate biosynthesis.</text>
</comment>
<accession>A0A5C4NUF9</accession>
<dbReference type="InterPro" id="IPR028362">
    <property type="entry name" value="AlgI"/>
</dbReference>
<evidence type="ECO:0000256" key="4">
    <source>
        <dbReference type="ARBA" id="ARBA00016084"/>
    </source>
</evidence>
<keyword evidence="5 13" id="KW-1003">Cell membrane</keyword>
<evidence type="ECO:0000256" key="11">
    <source>
        <dbReference type="ARBA" id="ARBA00023315"/>
    </source>
</evidence>
<gene>
    <name evidence="15" type="ORF">FHI69_04520</name>
</gene>
<feature type="transmembrane region" description="Helical" evidence="14">
    <location>
        <begin position="147"/>
        <end position="166"/>
    </location>
</feature>
<evidence type="ECO:0000313" key="15">
    <source>
        <dbReference type="EMBL" id="TNC78554.1"/>
    </source>
</evidence>
<dbReference type="PANTHER" id="PTHR13285">
    <property type="entry name" value="ACYLTRANSFERASE"/>
    <property type="match status" value="1"/>
</dbReference>
<comment type="subcellular location">
    <subcellularLocation>
        <location evidence="1">Cell membrane</location>
        <topology evidence="1">Multi-pass membrane protein</topology>
    </subcellularLocation>
</comment>
<evidence type="ECO:0000256" key="8">
    <source>
        <dbReference type="ARBA" id="ARBA00022841"/>
    </source>
</evidence>
<dbReference type="InterPro" id="IPR004299">
    <property type="entry name" value="MBOAT_fam"/>
</dbReference>
<dbReference type="InterPro" id="IPR024194">
    <property type="entry name" value="Ac/AlaTfrase_AlgI/DltB"/>
</dbReference>
<sequence length="521" mass="57326">MLFNSYVFLFAYLPITVAGFFILGRRSQSWAAAWLAGASLFFYGWWDYRYLPLLLGSIVFNYGCATLLGPGRIRHRKGLLIAAIAANLGMLAYYKYAGFFVASLAQLLAQPMPVLHVVLPIGISFFTFTQIAFLVDTYQGKARESRFVHYLLFVTYFPHLIAGPVLHHKEMMPQFADKRIFRLSARNVAIGSTIFIIGLAKKVLVADNIGPYAAPLFSDPAAPSLLAAWGGILAYAFQLYFDFSGYSDMAIGLSRLFGVRLPLNFDSPYKARNIAQFWRRWHMTLSRFLRDYLYIPLGGKRCGPARRYLNLMITMVLGGLWHGAGWNFIVWGALHGAYLAIHKGWGTVARTLHLPSDTRAGNVVATCLTFTAVCIAWVFFRAPDMASALTILTGMGGGFGMALPDALAPYLLPVQPVLASMGVSFYLGGGTAFVESWTWIAMAAVLVFAMPNTQQIMRRFEPALDFQDGQAAAGAGGLGGLGGLRRLTWRASPAWAAAIAALALASTLALNRPAEFLYFQF</sequence>
<feature type="transmembrane region" description="Helical" evidence="14">
    <location>
        <begin position="308"/>
        <end position="329"/>
    </location>
</feature>
<name>A0A5C4NUF9_9BURK</name>
<feature type="transmembrane region" description="Helical" evidence="14">
    <location>
        <begin position="52"/>
        <end position="71"/>
    </location>
</feature>
<proteinExistence type="inferred from homology"/>
<dbReference type="PANTHER" id="PTHR13285:SF23">
    <property type="entry name" value="TEICHOIC ACID D-ALANYLTRANSFERASE"/>
    <property type="match status" value="1"/>
</dbReference>
<comment type="similarity">
    <text evidence="3 13">Belongs to the membrane-bound acyltransferase family.</text>
</comment>
<dbReference type="GO" id="GO:0005886">
    <property type="term" value="C:plasma membrane"/>
    <property type="evidence" value="ECO:0007669"/>
    <property type="project" value="UniProtKB-SubCell"/>
</dbReference>
<dbReference type="InterPro" id="IPR051085">
    <property type="entry name" value="MB_O-acyltransferase"/>
</dbReference>
<keyword evidence="7 14" id="KW-0812">Transmembrane</keyword>
<dbReference type="Pfam" id="PF03062">
    <property type="entry name" value="MBOAT"/>
    <property type="match status" value="1"/>
</dbReference>
<feature type="transmembrane region" description="Helical" evidence="14">
    <location>
        <begin position="423"/>
        <end position="449"/>
    </location>
</feature>
<evidence type="ECO:0000256" key="1">
    <source>
        <dbReference type="ARBA" id="ARBA00004651"/>
    </source>
</evidence>
<dbReference type="EMBL" id="VDGE01000001">
    <property type="protein sequence ID" value="TNC78554.1"/>
    <property type="molecule type" value="Genomic_DNA"/>
</dbReference>
<keyword evidence="9 14" id="KW-1133">Transmembrane helix</keyword>
<dbReference type="GO" id="GO:0042121">
    <property type="term" value="P:alginic acid biosynthetic process"/>
    <property type="evidence" value="ECO:0007669"/>
    <property type="project" value="UniProtKB-KW"/>
</dbReference>
<evidence type="ECO:0000256" key="5">
    <source>
        <dbReference type="ARBA" id="ARBA00022475"/>
    </source>
</evidence>
<evidence type="ECO:0000256" key="3">
    <source>
        <dbReference type="ARBA" id="ARBA00010323"/>
    </source>
</evidence>
<evidence type="ECO:0000313" key="16">
    <source>
        <dbReference type="Proteomes" id="UP000305681"/>
    </source>
</evidence>
<dbReference type="Proteomes" id="UP000305681">
    <property type="component" value="Unassembled WGS sequence"/>
</dbReference>
<feature type="transmembrane region" description="Helical" evidence="14">
    <location>
        <begin position="386"/>
        <end position="403"/>
    </location>
</feature>
<evidence type="ECO:0000256" key="14">
    <source>
        <dbReference type="SAM" id="Phobius"/>
    </source>
</evidence>
<dbReference type="PIRSF" id="PIRSF016636">
    <property type="entry name" value="AlgI_DltB"/>
    <property type="match status" value="1"/>
</dbReference>
<evidence type="ECO:0000256" key="13">
    <source>
        <dbReference type="PIRNR" id="PIRNR016636"/>
    </source>
</evidence>
<evidence type="ECO:0000256" key="9">
    <source>
        <dbReference type="ARBA" id="ARBA00022989"/>
    </source>
</evidence>
<evidence type="ECO:0000256" key="12">
    <source>
        <dbReference type="ARBA" id="ARBA00031030"/>
    </source>
</evidence>
<keyword evidence="10 13" id="KW-0472">Membrane</keyword>
<dbReference type="GO" id="GO:0016746">
    <property type="term" value="F:acyltransferase activity"/>
    <property type="evidence" value="ECO:0007669"/>
    <property type="project" value="UniProtKB-KW"/>
</dbReference>
<organism evidence="15 16">
    <name type="scientific">Janthinobacterium lividum</name>
    <dbReference type="NCBI Taxonomy" id="29581"/>
    <lineage>
        <taxon>Bacteria</taxon>
        <taxon>Pseudomonadati</taxon>
        <taxon>Pseudomonadota</taxon>
        <taxon>Betaproteobacteria</taxon>
        <taxon>Burkholderiales</taxon>
        <taxon>Oxalobacteraceae</taxon>
        <taxon>Janthinobacterium</taxon>
    </lineage>
</organism>
<feature type="transmembrane region" description="Helical" evidence="14">
    <location>
        <begin position="114"/>
        <end position="135"/>
    </location>
</feature>
<feature type="transmembrane region" description="Helical" evidence="14">
    <location>
        <begin position="221"/>
        <end position="241"/>
    </location>
</feature>